<feature type="domain" description="N-acetyltransferase" evidence="1">
    <location>
        <begin position="19"/>
        <end position="182"/>
    </location>
</feature>
<keyword evidence="2" id="KW-0808">Transferase</keyword>
<name>A0ABW8RTK1_9BACT</name>
<dbReference type="PANTHER" id="PTHR43415">
    <property type="entry name" value="SPERMIDINE N(1)-ACETYLTRANSFERASE"/>
    <property type="match status" value="1"/>
</dbReference>
<dbReference type="GO" id="GO:0016740">
    <property type="term" value="F:transferase activity"/>
    <property type="evidence" value="ECO:0007669"/>
    <property type="project" value="UniProtKB-KW"/>
</dbReference>
<dbReference type="RefSeq" id="WP_406750744.1">
    <property type="nucleotide sequence ID" value="NZ_JBEWZH010000004.1"/>
</dbReference>
<evidence type="ECO:0000259" key="1">
    <source>
        <dbReference type="PROSITE" id="PS51186"/>
    </source>
</evidence>
<dbReference type="InterPro" id="IPR000182">
    <property type="entry name" value="GNAT_dom"/>
</dbReference>
<proteinExistence type="predicted"/>
<dbReference type="Proteomes" id="UP001623558">
    <property type="component" value="Unassembled WGS sequence"/>
</dbReference>
<dbReference type="PANTHER" id="PTHR43415:SF3">
    <property type="entry name" value="GNAT-FAMILY ACETYLTRANSFERASE"/>
    <property type="match status" value="1"/>
</dbReference>
<dbReference type="SUPFAM" id="SSF55729">
    <property type="entry name" value="Acyl-CoA N-acyltransferases (Nat)"/>
    <property type="match status" value="1"/>
</dbReference>
<dbReference type="EMBL" id="JBEWZH010000004">
    <property type="protein sequence ID" value="MFL0162050.1"/>
    <property type="molecule type" value="Genomic_DNA"/>
</dbReference>
<accession>A0ABW8RTK1</accession>
<dbReference type="EC" id="2.-.-.-" evidence="2"/>
<sequence length="196" mass="22648">MVHIFSPSDKNIRLETDRLVLEPMQEKFISQNYLQWLNDREICKYLESPIPYSEKELKTFVNSMIARKVYFWAITIKENNLHIGNIKIDPINQKHGLGEYGILMGDRNNLGKGYAKEASQAVISFCFEKLGLRKITLGVIEDNEAAVKLYKSLGFQVEGIYQMHGKYDGKYCNAIRMALFNMNDDEVQSFFLSNNS</sequence>
<evidence type="ECO:0000313" key="2">
    <source>
        <dbReference type="EMBL" id="MFL0162050.1"/>
    </source>
</evidence>
<dbReference type="Gene3D" id="3.40.630.30">
    <property type="match status" value="1"/>
</dbReference>
<evidence type="ECO:0000313" key="3">
    <source>
        <dbReference type="Proteomes" id="UP001623558"/>
    </source>
</evidence>
<organism evidence="2 3">
    <name type="scientific">Aquirufa salirivi</name>
    <dbReference type="NCBI Taxonomy" id="3104729"/>
    <lineage>
        <taxon>Bacteria</taxon>
        <taxon>Pseudomonadati</taxon>
        <taxon>Bacteroidota</taxon>
        <taxon>Cytophagia</taxon>
        <taxon>Cytophagales</taxon>
        <taxon>Flectobacillaceae</taxon>
        <taxon>Aquirufa</taxon>
    </lineage>
</organism>
<dbReference type="InterPro" id="IPR016181">
    <property type="entry name" value="Acyl_CoA_acyltransferase"/>
</dbReference>
<dbReference type="PROSITE" id="PS51186">
    <property type="entry name" value="GNAT"/>
    <property type="match status" value="1"/>
</dbReference>
<reference evidence="2 3" key="1">
    <citation type="submission" date="2024-07" db="EMBL/GenBank/DDBJ databases">
        <authorList>
            <person name="Pitt A."/>
            <person name="Hahn M.W."/>
        </authorList>
    </citation>
    <scope>NUCLEOTIDE SEQUENCE [LARGE SCALE GENOMIC DNA]</scope>
    <source>
        <strain evidence="2 3">1-SAACH-A3</strain>
    </source>
</reference>
<gene>
    <name evidence="2" type="ORF">U0R11_06570</name>
</gene>
<dbReference type="Pfam" id="PF13302">
    <property type="entry name" value="Acetyltransf_3"/>
    <property type="match status" value="1"/>
</dbReference>
<protein>
    <submittedName>
        <fullName evidence="2">GNAT family protein</fullName>
        <ecNumber evidence="2">2.-.-.-</ecNumber>
    </submittedName>
</protein>
<keyword evidence="3" id="KW-1185">Reference proteome</keyword>
<comment type="caution">
    <text evidence="2">The sequence shown here is derived from an EMBL/GenBank/DDBJ whole genome shotgun (WGS) entry which is preliminary data.</text>
</comment>